<protein>
    <recommendedName>
        <fullName evidence="9">BZIP domain-containing protein</fullName>
    </recommendedName>
</protein>
<evidence type="ECO:0000256" key="2">
    <source>
        <dbReference type="ARBA" id="ARBA00007163"/>
    </source>
</evidence>
<feature type="region of interest" description="Disordered" evidence="8">
    <location>
        <begin position="121"/>
        <end position="163"/>
    </location>
</feature>
<accession>A0A8H3ZBQ5</accession>
<dbReference type="InterPro" id="IPR044280">
    <property type="entry name" value="Hac1/HY5"/>
</dbReference>
<proteinExistence type="inferred from homology"/>
<dbReference type="EMBL" id="WNWS01000017">
    <property type="protein sequence ID" value="KAE9987522.1"/>
    <property type="molecule type" value="Genomic_DNA"/>
</dbReference>
<dbReference type="PANTHER" id="PTHR46714:SF6">
    <property type="entry name" value="TRANSCRIPTIONAL ACTIVATOR HAC1"/>
    <property type="match status" value="1"/>
</dbReference>
<dbReference type="AlphaFoldDB" id="A0A8H3ZBQ5"/>
<keyword evidence="7" id="KW-0539">Nucleus</keyword>
<dbReference type="Proteomes" id="UP000447873">
    <property type="component" value="Unassembled WGS sequence"/>
</dbReference>
<evidence type="ECO:0000256" key="3">
    <source>
        <dbReference type="ARBA" id="ARBA00023015"/>
    </source>
</evidence>
<feature type="compositionally biased region" description="Basic and acidic residues" evidence="8">
    <location>
        <begin position="133"/>
        <end position="147"/>
    </location>
</feature>
<dbReference type="GO" id="GO:0045944">
    <property type="term" value="P:positive regulation of transcription by RNA polymerase II"/>
    <property type="evidence" value="ECO:0007669"/>
    <property type="project" value="InterPro"/>
</dbReference>
<comment type="caution">
    <text evidence="10">The sequence shown here is derived from an EMBL/GenBank/DDBJ whole genome shotgun (WGS) entry which is preliminary data.</text>
</comment>
<evidence type="ECO:0000256" key="7">
    <source>
        <dbReference type="ARBA" id="ARBA00023242"/>
    </source>
</evidence>
<comment type="similarity">
    <text evidence="2">Belongs to the bZIP family.</text>
</comment>
<comment type="subcellular location">
    <subcellularLocation>
        <location evidence="1">Nucleus</location>
    </subcellularLocation>
</comment>
<dbReference type="SUPFAM" id="SSF57959">
    <property type="entry name" value="Leucine zipper domain"/>
    <property type="match status" value="1"/>
</dbReference>
<evidence type="ECO:0000259" key="9">
    <source>
        <dbReference type="PROSITE" id="PS50217"/>
    </source>
</evidence>
<evidence type="ECO:0000256" key="5">
    <source>
        <dbReference type="ARBA" id="ARBA00023163"/>
    </source>
</evidence>
<dbReference type="InterPro" id="IPR046347">
    <property type="entry name" value="bZIP_sf"/>
</dbReference>
<keyword evidence="3" id="KW-0805">Transcription regulation</keyword>
<dbReference type="GO" id="GO:0003677">
    <property type="term" value="F:DNA binding"/>
    <property type="evidence" value="ECO:0007669"/>
    <property type="project" value="UniProtKB-KW"/>
</dbReference>
<evidence type="ECO:0000256" key="1">
    <source>
        <dbReference type="ARBA" id="ARBA00004123"/>
    </source>
</evidence>
<keyword evidence="5" id="KW-0804">Transcription</keyword>
<organism evidence="10 11">
    <name type="scientific">Venturia inaequalis</name>
    <name type="common">Apple scab fungus</name>
    <dbReference type="NCBI Taxonomy" id="5025"/>
    <lineage>
        <taxon>Eukaryota</taxon>
        <taxon>Fungi</taxon>
        <taxon>Dikarya</taxon>
        <taxon>Ascomycota</taxon>
        <taxon>Pezizomycotina</taxon>
        <taxon>Dothideomycetes</taxon>
        <taxon>Pleosporomycetidae</taxon>
        <taxon>Venturiales</taxon>
        <taxon>Venturiaceae</taxon>
        <taxon>Venturia</taxon>
    </lineage>
</organism>
<dbReference type="Pfam" id="PF00170">
    <property type="entry name" value="bZIP_1"/>
    <property type="match status" value="1"/>
</dbReference>
<dbReference type="Gene3D" id="1.20.5.170">
    <property type="match status" value="1"/>
</dbReference>
<evidence type="ECO:0000256" key="8">
    <source>
        <dbReference type="SAM" id="MobiDB-lite"/>
    </source>
</evidence>
<evidence type="ECO:0000256" key="4">
    <source>
        <dbReference type="ARBA" id="ARBA00023125"/>
    </source>
</evidence>
<gene>
    <name evidence="10" type="ORF">EG328_002507</name>
</gene>
<dbReference type="PANTHER" id="PTHR46714">
    <property type="entry name" value="TRANSCRIPTIONAL ACTIVATOR HAC1"/>
    <property type="match status" value="1"/>
</dbReference>
<reference evidence="10 11" key="1">
    <citation type="submission" date="2018-12" db="EMBL/GenBank/DDBJ databases">
        <title>Venturia inaequalis Genome Resource.</title>
        <authorList>
            <person name="Lichtner F.J."/>
        </authorList>
    </citation>
    <scope>NUCLEOTIDE SEQUENCE [LARGE SCALE GENOMIC DNA]</scope>
    <source>
        <strain evidence="10 11">120213</strain>
    </source>
</reference>
<sequence length="225" mass="25550">MAACVPKHTENPLPAFQGDRMEHYVASTTYESASDSTDSVFLDPNQYFQSELFSLGMMPTADALEAYCDYGDLVEYSFEPYIATASAPITEGHLNHSMSPLERTQPNAGLSLSTNKEILPRENPTVTVQQVASDKRGNTPTKKEQRNLARQRRRLRNRVTAAESRERKKAELEELQQRVEALLKRESELERQVQVFQQDIKVLSLQNEVITQENARLCLEMDRAA</sequence>
<evidence type="ECO:0000256" key="6">
    <source>
        <dbReference type="ARBA" id="ARBA00023230"/>
    </source>
</evidence>
<evidence type="ECO:0000313" key="10">
    <source>
        <dbReference type="EMBL" id="KAE9987522.1"/>
    </source>
</evidence>
<dbReference type="InterPro" id="IPR004827">
    <property type="entry name" value="bZIP"/>
</dbReference>
<dbReference type="GO" id="GO:0005634">
    <property type="term" value="C:nucleus"/>
    <property type="evidence" value="ECO:0007669"/>
    <property type="project" value="UniProtKB-SubCell"/>
</dbReference>
<keyword evidence="6" id="KW-0834">Unfolded protein response</keyword>
<feature type="domain" description="BZIP" evidence="9">
    <location>
        <begin position="147"/>
        <end position="203"/>
    </location>
</feature>
<dbReference type="GO" id="GO:0006986">
    <property type="term" value="P:response to unfolded protein"/>
    <property type="evidence" value="ECO:0007669"/>
    <property type="project" value="UniProtKB-KW"/>
</dbReference>
<keyword evidence="4" id="KW-0238">DNA-binding</keyword>
<name>A0A8H3ZBQ5_VENIN</name>
<dbReference type="SMART" id="SM00338">
    <property type="entry name" value="BRLZ"/>
    <property type="match status" value="1"/>
</dbReference>
<dbReference type="PROSITE" id="PS50217">
    <property type="entry name" value="BZIP"/>
    <property type="match status" value="1"/>
</dbReference>
<dbReference type="GO" id="GO:0000981">
    <property type="term" value="F:DNA-binding transcription factor activity, RNA polymerase II-specific"/>
    <property type="evidence" value="ECO:0007669"/>
    <property type="project" value="InterPro"/>
</dbReference>
<dbReference type="CDD" id="cd14686">
    <property type="entry name" value="bZIP"/>
    <property type="match status" value="1"/>
</dbReference>
<evidence type="ECO:0000313" key="11">
    <source>
        <dbReference type="Proteomes" id="UP000447873"/>
    </source>
</evidence>